<evidence type="ECO:0000256" key="1">
    <source>
        <dbReference type="ARBA" id="ARBA00001933"/>
    </source>
</evidence>
<sequence length="426" mass="46512">MKETNLATERTFPSSSGRMFGDYFTPARSWDFKKTELLDARARRIFENTALACSVDAYPFHMPLQAKAGPCVTADGHQMLMMSSYDYLGLIGDPRIDEAAIQAVLRYGTSTSGARLLTGTLDIHRTMEADLAAFKGTEDALTFSSGYMANLGVIYGLFGPADRVIIDELCHRSLHDACRMSGVKVQRFRHNDPNSVREELQRENTANRTLIISDGVFSMDGDICCLPELVALKKEFGCFLLIDEAHASGVLGATGRGTDEHFGIATDEVDIWTGSLAKSIPSNGGFVAVSQEVAIYLQHASSPYIFSAAMTASSVAAISMGLSILKEEPDRVARLKWNGDFLRAGLQELGYDTGLSETAVIPVILKDEARTALFARKLRDFGIIAAPVMFPAVSQGLARLRLCVTAAHTKEHLDFVLDVFRQMASN</sequence>
<accession>A0A4Q0SYM5</accession>
<dbReference type="Pfam" id="PF00155">
    <property type="entry name" value="Aminotran_1_2"/>
    <property type="match status" value="1"/>
</dbReference>
<comment type="caution">
    <text evidence="4">The sequence shown here is derived from an EMBL/GenBank/DDBJ whole genome shotgun (WGS) entry which is preliminary data.</text>
</comment>
<dbReference type="InterPro" id="IPR050087">
    <property type="entry name" value="AON_synthase_class-II"/>
</dbReference>
<reference evidence="5" key="2">
    <citation type="submission" date="2019-02" db="EMBL/GenBank/DDBJ databases">
        <title>Granulicella sibirica sp. nov., a psychrotolerant acidobacterium isolated from an organic soil layer in forested tundra, West Siberia.</title>
        <authorList>
            <person name="Oshkin I.Y."/>
            <person name="Kulichevskaya I.S."/>
            <person name="Rijpstra W.I.C."/>
            <person name="Sinninghe Damste J.S."/>
            <person name="Rakitin A.L."/>
            <person name="Ravin N.V."/>
            <person name="Dedysh S.N."/>
        </authorList>
    </citation>
    <scope>NUCLEOTIDE SEQUENCE [LARGE SCALE GENOMIC DNA]</scope>
    <source>
        <strain evidence="5">AF10</strain>
    </source>
</reference>
<evidence type="ECO:0000313" key="4">
    <source>
        <dbReference type="EMBL" id="RXH54629.1"/>
    </source>
</evidence>
<dbReference type="InterPro" id="IPR015424">
    <property type="entry name" value="PyrdxlP-dep_Trfase"/>
</dbReference>
<protein>
    <submittedName>
        <fullName evidence="4">8-amino-7-oxononanoate synthase</fullName>
    </submittedName>
</protein>
<dbReference type="GO" id="GO:0016740">
    <property type="term" value="F:transferase activity"/>
    <property type="evidence" value="ECO:0007669"/>
    <property type="project" value="UniProtKB-KW"/>
</dbReference>
<evidence type="ECO:0000259" key="3">
    <source>
        <dbReference type="Pfam" id="PF00155"/>
    </source>
</evidence>
<dbReference type="CDD" id="cd06454">
    <property type="entry name" value="KBL_like"/>
    <property type="match status" value="1"/>
</dbReference>
<dbReference type="Gene3D" id="3.40.640.10">
    <property type="entry name" value="Type I PLP-dependent aspartate aminotransferase-like (Major domain)"/>
    <property type="match status" value="1"/>
</dbReference>
<dbReference type="PANTHER" id="PTHR13693">
    <property type="entry name" value="CLASS II AMINOTRANSFERASE/8-AMINO-7-OXONONANOATE SYNTHASE"/>
    <property type="match status" value="1"/>
</dbReference>
<evidence type="ECO:0000256" key="2">
    <source>
        <dbReference type="ARBA" id="ARBA00022679"/>
    </source>
</evidence>
<keyword evidence="2" id="KW-0808">Transferase</keyword>
<dbReference type="RefSeq" id="WP_128914388.1">
    <property type="nucleotide sequence ID" value="NZ_RDSM01000003.1"/>
</dbReference>
<dbReference type="InterPro" id="IPR015421">
    <property type="entry name" value="PyrdxlP-dep_Trfase_major"/>
</dbReference>
<reference evidence="4 5" key="1">
    <citation type="submission" date="2018-11" db="EMBL/GenBank/DDBJ databases">
        <authorList>
            <person name="Mardanov A.V."/>
            <person name="Ravin N.V."/>
            <person name="Dedysh S.N."/>
        </authorList>
    </citation>
    <scope>NUCLEOTIDE SEQUENCE [LARGE SCALE GENOMIC DNA]</scope>
    <source>
        <strain evidence="4 5">AF10</strain>
    </source>
</reference>
<proteinExistence type="predicted"/>
<dbReference type="AlphaFoldDB" id="A0A4Q0SYM5"/>
<evidence type="ECO:0000313" key="5">
    <source>
        <dbReference type="Proteomes" id="UP000289437"/>
    </source>
</evidence>
<dbReference type="PANTHER" id="PTHR13693:SF3">
    <property type="entry name" value="LD36009P"/>
    <property type="match status" value="1"/>
</dbReference>
<dbReference type="InterPro" id="IPR004839">
    <property type="entry name" value="Aminotransferase_I/II_large"/>
</dbReference>
<dbReference type="SUPFAM" id="SSF53383">
    <property type="entry name" value="PLP-dependent transferases"/>
    <property type="match status" value="1"/>
</dbReference>
<comment type="cofactor">
    <cofactor evidence="1">
        <name>pyridoxal 5'-phosphate</name>
        <dbReference type="ChEBI" id="CHEBI:597326"/>
    </cofactor>
</comment>
<dbReference type="OrthoDB" id="9807157at2"/>
<dbReference type="Gene3D" id="3.90.1150.10">
    <property type="entry name" value="Aspartate Aminotransferase, domain 1"/>
    <property type="match status" value="1"/>
</dbReference>
<dbReference type="GO" id="GO:0030170">
    <property type="term" value="F:pyridoxal phosphate binding"/>
    <property type="evidence" value="ECO:0007669"/>
    <property type="project" value="InterPro"/>
</dbReference>
<name>A0A4Q0SYM5_9BACT</name>
<gene>
    <name evidence="4" type="ORF">GRAN_3733</name>
</gene>
<dbReference type="Proteomes" id="UP000289437">
    <property type="component" value="Unassembled WGS sequence"/>
</dbReference>
<dbReference type="InterPro" id="IPR015422">
    <property type="entry name" value="PyrdxlP-dep_Trfase_small"/>
</dbReference>
<feature type="domain" description="Aminotransferase class I/classII large" evidence="3">
    <location>
        <begin position="79"/>
        <end position="418"/>
    </location>
</feature>
<keyword evidence="5" id="KW-1185">Reference proteome</keyword>
<dbReference type="EMBL" id="RDSM01000003">
    <property type="protein sequence ID" value="RXH54629.1"/>
    <property type="molecule type" value="Genomic_DNA"/>
</dbReference>
<organism evidence="4 5">
    <name type="scientific">Granulicella sibirica</name>
    <dbReference type="NCBI Taxonomy" id="2479048"/>
    <lineage>
        <taxon>Bacteria</taxon>
        <taxon>Pseudomonadati</taxon>
        <taxon>Acidobacteriota</taxon>
        <taxon>Terriglobia</taxon>
        <taxon>Terriglobales</taxon>
        <taxon>Acidobacteriaceae</taxon>
        <taxon>Granulicella</taxon>
    </lineage>
</organism>